<reference evidence="2 3" key="1">
    <citation type="submission" date="2021-06" db="EMBL/GenBank/DDBJ databases">
        <authorList>
            <person name="Palmer J.M."/>
        </authorList>
    </citation>
    <scope>NUCLEOTIDE SEQUENCE [LARGE SCALE GENOMIC DNA]</scope>
    <source>
        <strain evidence="2 3">XR_2019</strain>
        <tissue evidence="2">Muscle</tissue>
    </source>
</reference>
<feature type="signal peptide" evidence="1">
    <location>
        <begin position="1"/>
        <end position="30"/>
    </location>
</feature>
<organism evidence="2 3">
    <name type="scientific">Xenotaenia resolanae</name>
    <dbReference type="NCBI Taxonomy" id="208358"/>
    <lineage>
        <taxon>Eukaryota</taxon>
        <taxon>Metazoa</taxon>
        <taxon>Chordata</taxon>
        <taxon>Craniata</taxon>
        <taxon>Vertebrata</taxon>
        <taxon>Euteleostomi</taxon>
        <taxon>Actinopterygii</taxon>
        <taxon>Neopterygii</taxon>
        <taxon>Teleostei</taxon>
        <taxon>Neoteleostei</taxon>
        <taxon>Acanthomorphata</taxon>
        <taxon>Ovalentaria</taxon>
        <taxon>Atherinomorphae</taxon>
        <taxon>Cyprinodontiformes</taxon>
        <taxon>Goodeidae</taxon>
        <taxon>Xenotaenia</taxon>
    </lineage>
</organism>
<accession>A0ABV0WVV5</accession>
<protein>
    <recommendedName>
        <fullName evidence="4">Secreted protein</fullName>
    </recommendedName>
</protein>
<dbReference type="Proteomes" id="UP001444071">
    <property type="component" value="Unassembled WGS sequence"/>
</dbReference>
<sequence>MTLFLCSGPWFKLLPRILLLKSALLALTQFLSPDHHNQHFHWVNNPENLYDVFQQLPCHHPKELKFSFLVPSWILKRCS</sequence>
<proteinExistence type="predicted"/>
<name>A0ABV0WVV5_9TELE</name>
<dbReference type="EMBL" id="JAHRIM010072833">
    <property type="protein sequence ID" value="MEQ2273768.1"/>
    <property type="molecule type" value="Genomic_DNA"/>
</dbReference>
<keyword evidence="1" id="KW-0732">Signal</keyword>
<feature type="chain" id="PRO_5045688815" description="Secreted protein" evidence="1">
    <location>
        <begin position="31"/>
        <end position="79"/>
    </location>
</feature>
<evidence type="ECO:0000313" key="2">
    <source>
        <dbReference type="EMBL" id="MEQ2273768.1"/>
    </source>
</evidence>
<comment type="caution">
    <text evidence="2">The sequence shown here is derived from an EMBL/GenBank/DDBJ whole genome shotgun (WGS) entry which is preliminary data.</text>
</comment>
<gene>
    <name evidence="2" type="ORF">XENORESO_008776</name>
</gene>
<evidence type="ECO:0008006" key="4">
    <source>
        <dbReference type="Google" id="ProtNLM"/>
    </source>
</evidence>
<evidence type="ECO:0000313" key="3">
    <source>
        <dbReference type="Proteomes" id="UP001444071"/>
    </source>
</evidence>
<evidence type="ECO:0000256" key="1">
    <source>
        <dbReference type="SAM" id="SignalP"/>
    </source>
</evidence>
<keyword evidence="3" id="KW-1185">Reference proteome</keyword>